<evidence type="ECO:0000313" key="1">
    <source>
        <dbReference type="EMBL" id="KAK3714821.1"/>
    </source>
</evidence>
<reference evidence="1" key="1">
    <citation type="submission" date="2023-07" db="EMBL/GenBank/DDBJ databases">
        <title>Black Yeasts Isolated from many extreme environments.</title>
        <authorList>
            <person name="Coleine C."/>
            <person name="Stajich J.E."/>
            <person name="Selbmann L."/>
        </authorList>
    </citation>
    <scope>NUCLEOTIDE SEQUENCE</scope>
    <source>
        <strain evidence="1">CCFEE 5714</strain>
    </source>
</reference>
<sequence length="512" mass="59059">MIHEDLRFLHEDIERLESAIADRVLEEPKHVRNRLKRDHDIAAFLSRIQSQSERGLQIYNGEQEARTQEVQAISTGDQFEEFYKRLDEVKSFHKRNPNEPVENLERAYKRVEDGGSGGFAGDIDGMFTGEESFGRFFDLTMLHEEFLNLPAMKAGRKLTYLQYLDIFDVFTPPRCSTPKQEKLTDQYFTYVGSLSQYLESFIRRTKPLEDLEKLFKDFDEEFEKSWEQNEVPGWESNAPQTNGGASIGPVTEGTGEGVWCADCEKEFKNENVYKAHLTGKKHIKNAEARQEQKDDSGDVEMGNTTNAPTTSTARLKEKAIAEREHRIRKLAATMQTEREDTRVNVERKAGMTDRERQQELAALYAEDEAAINAAGVNGEDEDDSDEKIYNPLKLPLAWDGKPIPFWLYKLHGLGVEFPCEICGNYVYMGRRAFEKHFSEARHVHGLKCLGITNTALFREITQIEEAQRLWEKIQRDRKKVQERKEDVVEMEDTAGNVMPVKVYQDLEKMGML</sequence>
<gene>
    <name evidence="1" type="primary">sap61_1</name>
    <name evidence="1" type="ORF">LTR37_007556</name>
</gene>
<comment type="caution">
    <text evidence="1">The sequence shown here is derived from an EMBL/GenBank/DDBJ whole genome shotgun (WGS) entry which is preliminary data.</text>
</comment>
<keyword evidence="2" id="KW-1185">Reference proteome</keyword>
<keyword evidence="1" id="KW-0436">Ligase</keyword>
<dbReference type="Proteomes" id="UP001281147">
    <property type="component" value="Unassembled WGS sequence"/>
</dbReference>
<organism evidence="1 2">
    <name type="scientific">Vermiconidia calcicola</name>
    <dbReference type="NCBI Taxonomy" id="1690605"/>
    <lineage>
        <taxon>Eukaryota</taxon>
        <taxon>Fungi</taxon>
        <taxon>Dikarya</taxon>
        <taxon>Ascomycota</taxon>
        <taxon>Pezizomycotina</taxon>
        <taxon>Dothideomycetes</taxon>
        <taxon>Dothideomycetidae</taxon>
        <taxon>Mycosphaerellales</taxon>
        <taxon>Extremaceae</taxon>
        <taxon>Vermiconidia</taxon>
    </lineage>
</organism>
<evidence type="ECO:0000313" key="2">
    <source>
        <dbReference type="Proteomes" id="UP001281147"/>
    </source>
</evidence>
<dbReference type="EC" id="6.5.1.1" evidence="1"/>
<dbReference type="EMBL" id="JAUTXU010000053">
    <property type="protein sequence ID" value="KAK3714821.1"/>
    <property type="molecule type" value="Genomic_DNA"/>
</dbReference>
<name>A0ACC3NDS4_9PEZI</name>
<accession>A0ACC3NDS4</accession>
<proteinExistence type="predicted"/>
<protein>
    <submittedName>
        <fullName evidence="1">Pre-mRNA-splicing factor sap61</fullName>
        <ecNumber evidence="1">6.5.1.1</ecNumber>
    </submittedName>
</protein>